<dbReference type="Pfam" id="PF14342">
    <property type="entry name" value="DUF4396"/>
    <property type="match status" value="1"/>
</dbReference>
<reference evidence="3 4" key="1">
    <citation type="submission" date="2019-07" db="EMBL/GenBank/DDBJ databases">
        <title>Venturia inaequalis Genome Resource.</title>
        <authorList>
            <person name="Lichtner F.J."/>
        </authorList>
    </citation>
    <scope>NUCLEOTIDE SEQUENCE [LARGE SCALE GENOMIC DNA]</scope>
    <source>
        <strain evidence="3 4">DMI_063113</strain>
    </source>
</reference>
<feature type="transmembrane region" description="Helical" evidence="1">
    <location>
        <begin position="31"/>
        <end position="50"/>
    </location>
</feature>
<proteinExistence type="predicted"/>
<evidence type="ECO:0000313" key="3">
    <source>
        <dbReference type="EMBL" id="KAE9968341.1"/>
    </source>
</evidence>
<evidence type="ECO:0000259" key="2">
    <source>
        <dbReference type="Pfam" id="PF14342"/>
    </source>
</evidence>
<organism evidence="3 4">
    <name type="scientific">Venturia inaequalis</name>
    <name type="common">Apple scab fungus</name>
    <dbReference type="NCBI Taxonomy" id="5025"/>
    <lineage>
        <taxon>Eukaryota</taxon>
        <taxon>Fungi</taxon>
        <taxon>Dikarya</taxon>
        <taxon>Ascomycota</taxon>
        <taxon>Pezizomycotina</taxon>
        <taxon>Dothideomycetes</taxon>
        <taxon>Pleosporomycetidae</taxon>
        <taxon>Venturiales</taxon>
        <taxon>Venturiaceae</taxon>
        <taxon>Venturia</taxon>
    </lineage>
</organism>
<name>A0A8H3UD45_VENIN</name>
<evidence type="ECO:0000256" key="1">
    <source>
        <dbReference type="SAM" id="Phobius"/>
    </source>
</evidence>
<accession>A0A8H3UD45</accession>
<dbReference type="AlphaFoldDB" id="A0A8H3UD45"/>
<protein>
    <recommendedName>
        <fullName evidence="2">DUF4396 domain-containing protein</fullName>
    </recommendedName>
</protein>
<dbReference type="Proteomes" id="UP000490939">
    <property type="component" value="Unassembled WGS sequence"/>
</dbReference>
<keyword evidence="1" id="KW-0472">Membrane</keyword>
<comment type="caution">
    <text evidence="3">The sequence shown here is derived from an EMBL/GenBank/DDBJ whole genome shotgun (WGS) entry which is preliminary data.</text>
</comment>
<evidence type="ECO:0000313" key="4">
    <source>
        <dbReference type="Proteomes" id="UP000490939"/>
    </source>
</evidence>
<feature type="domain" description="DUF4396" evidence="2">
    <location>
        <begin position="1"/>
        <end position="98"/>
    </location>
</feature>
<dbReference type="InterPro" id="IPR025509">
    <property type="entry name" value="DUF4396"/>
</dbReference>
<keyword evidence="4" id="KW-1185">Reference proteome</keyword>
<keyword evidence="1" id="KW-1133">Transmembrane helix</keyword>
<sequence>MAISMASGLASSITLETVLLRYGKDRLEMVAALKTALGMSLVSMLSMEAVSNGVDYHLTGGVVAFNDPAFWGAALLSMGAGYLAPLPYNYIRLRKFGKACH</sequence>
<feature type="transmembrane region" description="Helical" evidence="1">
    <location>
        <begin position="70"/>
        <end position="91"/>
    </location>
</feature>
<gene>
    <name evidence="3" type="ORF">EG327_011070</name>
</gene>
<dbReference type="EMBL" id="WNWR01000839">
    <property type="protein sequence ID" value="KAE9968341.1"/>
    <property type="molecule type" value="Genomic_DNA"/>
</dbReference>
<keyword evidence="1" id="KW-0812">Transmembrane</keyword>